<evidence type="ECO:0000313" key="4">
    <source>
        <dbReference type="EMBL" id="TCL08895.1"/>
    </source>
</evidence>
<evidence type="ECO:0000256" key="1">
    <source>
        <dbReference type="ARBA" id="ARBA00022729"/>
    </source>
</evidence>
<reference evidence="4 5" key="1">
    <citation type="submission" date="2019-03" db="EMBL/GenBank/DDBJ databases">
        <title>Genomic Encyclopedia of Archaeal and Bacterial Type Strains, Phase II (KMG-II): from individual species to whole genera.</title>
        <authorList>
            <person name="Goeker M."/>
        </authorList>
    </citation>
    <scope>NUCLEOTIDE SEQUENCE [LARGE SCALE GENOMIC DNA]</scope>
    <source>
        <strain evidence="4 5">DSM 26433</strain>
    </source>
</reference>
<feature type="signal peptide" evidence="2">
    <location>
        <begin position="1"/>
        <end position="22"/>
    </location>
</feature>
<accession>A0A4R1NLA8</accession>
<dbReference type="AlphaFoldDB" id="A0A4R1NLA8"/>
<dbReference type="InterPro" id="IPR025232">
    <property type="entry name" value="DUF4174"/>
</dbReference>
<sequence length="147" mass="16909">MKHRLAFVMTSFLAFLTAPVLAAEETPTETLIRPASEVVLDDFLWLNRPLVVFADTDRDPRFVEQMALIEARAADLAERDVVVIVDTDTDTPSAVRERLRPRGFMLVLIGKDGIPYLRKPFPWDVREISASIDKMPMRQQEIRDRRN</sequence>
<evidence type="ECO:0000256" key="2">
    <source>
        <dbReference type="SAM" id="SignalP"/>
    </source>
</evidence>
<proteinExistence type="predicted"/>
<feature type="chain" id="PRO_5020470105" evidence="2">
    <location>
        <begin position="23"/>
        <end position="147"/>
    </location>
</feature>
<dbReference type="EMBL" id="SMGR01000001">
    <property type="protein sequence ID" value="TCL08895.1"/>
    <property type="molecule type" value="Genomic_DNA"/>
</dbReference>
<dbReference type="Pfam" id="PF13778">
    <property type="entry name" value="DUF4174"/>
    <property type="match status" value="1"/>
</dbReference>
<comment type="caution">
    <text evidence="4">The sequence shown here is derived from an EMBL/GenBank/DDBJ whole genome shotgun (WGS) entry which is preliminary data.</text>
</comment>
<organism evidence="4 5">
    <name type="scientific">Shimia isoporae</name>
    <dbReference type="NCBI Taxonomy" id="647720"/>
    <lineage>
        <taxon>Bacteria</taxon>
        <taxon>Pseudomonadati</taxon>
        <taxon>Pseudomonadota</taxon>
        <taxon>Alphaproteobacteria</taxon>
        <taxon>Rhodobacterales</taxon>
        <taxon>Roseobacteraceae</taxon>
    </lineage>
</organism>
<gene>
    <name evidence="4" type="ORF">BXY66_0936</name>
</gene>
<dbReference type="Proteomes" id="UP000295673">
    <property type="component" value="Unassembled WGS sequence"/>
</dbReference>
<keyword evidence="5" id="KW-1185">Reference proteome</keyword>
<dbReference type="RefSeq" id="WP_132858982.1">
    <property type="nucleotide sequence ID" value="NZ_SMGR01000001.1"/>
</dbReference>
<name>A0A4R1NLA8_9RHOB</name>
<protein>
    <submittedName>
        <fullName evidence="4">Uncharacterized protein DUF4174</fullName>
    </submittedName>
</protein>
<feature type="domain" description="DUF4174" evidence="3">
    <location>
        <begin position="40"/>
        <end position="141"/>
    </location>
</feature>
<keyword evidence="1 2" id="KW-0732">Signal</keyword>
<evidence type="ECO:0000313" key="5">
    <source>
        <dbReference type="Proteomes" id="UP000295673"/>
    </source>
</evidence>
<evidence type="ECO:0000259" key="3">
    <source>
        <dbReference type="Pfam" id="PF13778"/>
    </source>
</evidence>
<dbReference type="OrthoDB" id="7362103at2"/>